<dbReference type="EMBL" id="LT962688">
    <property type="protein sequence ID" value="SOR28902.1"/>
    <property type="molecule type" value="Genomic_DNA"/>
</dbReference>
<accession>A0A2N9ANN0</accession>
<feature type="domain" description="Solute-binding protein family 3/N-terminal" evidence="6">
    <location>
        <begin position="33"/>
        <end position="264"/>
    </location>
</feature>
<protein>
    <recommendedName>
        <fullName evidence="5">Putative aliphatic sulfonates-binding protein</fullName>
    </recommendedName>
</protein>
<reference evidence="8" key="1">
    <citation type="submission" date="2017-10" db="EMBL/GenBank/DDBJ databases">
        <authorList>
            <person name="Regsiter A."/>
            <person name="William W."/>
        </authorList>
    </citation>
    <scope>NUCLEOTIDE SEQUENCE [LARGE SCALE GENOMIC DNA]</scope>
</reference>
<gene>
    <name evidence="7" type="primary">ssuA</name>
    <name evidence="7" type="ORF">TK0001_2300</name>
</gene>
<dbReference type="GO" id="GO:0016020">
    <property type="term" value="C:membrane"/>
    <property type="evidence" value="ECO:0007669"/>
    <property type="project" value="InterPro"/>
</dbReference>
<dbReference type="PANTHER" id="PTHR30024:SF42">
    <property type="entry name" value="ALIPHATIC SULFONATES-BINDING PROTEIN-RELATED"/>
    <property type="match status" value="1"/>
</dbReference>
<evidence type="ECO:0000313" key="8">
    <source>
        <dbReference type="Proteomes" id="UP000233769"/>
    </source>
</evidence>
<dbReference type="InterPro" id="IPR010067">
    <property type="entry name" value="ABC_SsuA_sub-bd"/>
</dbReference>
<comment type="similarity">
    <text evidence="1">Belongs to the bacterial solute-binding protein SsuA/TauA family.</text>
</comment>
<evidence type="ECO:0000256" key="4">
    <source>
        <dbReference type="ARBA" id="ARBA00055538"/>
    </source>
</evidence>
<dbReference type="PROSITE" id="PS51318">
    <property type="entry name" value="TAT"/>
    <property type="match status" value="1"/>
</dbReference>
<dbReference type="SMART" id="SM00062">
    <property type="entry name" value="PBPb"/>
    <property type="match status" value="1"/>
</dbReference>
<dbReference type="AlphaFoldDB" id="A0A2N9ANN0"/>
<dbReference type="FunFam" id="3.40.190.10:FF:000050">
    <property type="entry name" value="Sulfonate ABC transporter substrate-binding protein"/>
    <property type="match status" value="1"/>
</dbReference>
<evidence type="ECO:0000256" key="5">
    <source>
        <dbReference type="ARBA" id="ARBA00070228"/>
    </source>
</evidence>
<sequence>MTTLDRRRLLAAGLALAGTALPLRLARASEPGVLRIGYQKNGILAVAREQAAIEAALKPQGVSVRWVEFSFGPPLLEALNLGAIDFGQTGDAPPIFAQAAGANLVYAAAQPKGGSGSAILLPKGSSVATLADLKGKRVAFAKGSSAHNFTVAALEKAGLSYRDITPVLLAPADGAAAFAGGTIDAWTVWDPYFAIAEEGQGARILVQAQDITPTNNFFLANKGFAEERPEVLKAAIAALGEVAVWCEGNRPSVAASLSKITGVPLAATRRAVDRIRFVIAPMDAAVIAEQQRIADRFHAIGVIPRSVRVSDIVWTPPATATKTQNNG</sequence>
<dbReference type="InterPro" id="IPR001638">
    <property type="entry name" value="Solute-binding_3/MltF_N"/>
</dbReference>
<evidence type="ECO:0000256" key="2">
    <source>
        <dbReference type="ARBA" id="ARBA00022448"/>
    </source>
</evidence>
<dbReference type="NCBIfam" id="TIGR01728">
    <property type="entry name" value="SsuA_fam"/>
    <property type="match status" value="1"/>
</dbReference>
<evidence type="ECO:0000256" key="1">
    <source>
        <dbReference type="ARBA" id="ARBA00010742"/>
    </source>
</evidence>
<dbReference type="SUPFAM" id="SSF53850">
    <property type="entry name" value="Periplasmic binding protein-like II"/>
    <property type="match status" value="1"/>
</dbReference>
<evidence type="ECO:0000259" key="6">
    <source>
        <dbReference type="SMART" id="SM00062"/>
    </source>
</evidence>
<dbReference type="GO" id="GO:0042626">
    <property type="term" value="F:ATPase-coupled transmembrane transporter activity"/>
    <property type="evidence" value="ECO:0007669"/>
    <property type="project" value="InterPro"/>
</dbReference>
<dbReference type="Pfam" id="PF13379">
    <property type="entry name" value="NMT1_2"/>
    <property type="match status" value="1"/>
</dbReference>
<dbReference type="PANTHER" id="PTHR30024">
    <property type="entry name" value="ALIPHATIC SULFONATES-BINDING PROTEIN-RELATED"/>
    <property type="match status" value="1"/>
</dbReference>
<organism evidence="7 8">
    <name type="scientific">Methylorubrum extorquens</name>
    <name type="common">Methylobacterium dichloromethanicum</name>
    <name type="synonym">Methylobacterium extorquens</name>
    <dbReference type="NCBI Taxonomy" id="408"/>
    <lineage>
        <taxon>Bacteria</taxon>
        <taxon>Pseudomonadati</taxon>
        <taxon>Pseudomonadota</taxon>
        <taxon>Alphaproteobacteria</taxon>
        <taxon>Hyphomicrobiales</taxon>
        <taxon>Methylobacteriaceae</taxon>
        <taxon>Methylorubrum</taxon>
    </lineage>
</organism>
<proteinExistence type="inferred from homology"/>
<evidence type="ECO:0000313" key="7">
    <source>
        <dbReference type="EMBL" id="SOR28902.1"/>
    </source>
</evidence>
<evidence type="ECO:0000256" key="3">
    <source>
        <dbReference type="ARBA" id="ARBA00022729"/>
    </source>
</evidence>
<keyword evidence="3" id="KW-0732">Signal</keyword>
<name>A0A2N9ANN0_METEX</name>
<keyword evidence="2" id="KW-0813">Transport</keyword>
<dbReference type="Gene3D" id="3.40.190.10">
    <property type="entry name" value="Periplasmic binding protein-like II"/>
    <property type="match status" value="2"/>
</dbReference>
<dbReference type="InterPro" id="IPR006311">
    <property type="entry name" value="TAT_signal"/>
</dbReference>
<comment type="function">
    <text evidence="4">Part of a binding-protein-dependent transport system for aliphatic sulfonates. Putative binding protein.</text>
</comment>
<dbReference type="Proteomes" id="UP000233769">
    <property type="component" value="Chromosome tk0001"/>
</dbReference>